<dbReference type="InterPro" id="IPR002938">
    <property type="entry name" value="FAD-bd"/>
</dbReference>
<evidence type="ECO:0000259" key="1">
    <source>
        <dbReference type="Pfam" id="PF01494"/>
    </source>
</evidence>
<dbReference type="EMBL" id="JBHUKQ010000023">
    <property type="protein sequence ID" value="MFD2486609.1"/>
    <property type="molecule type" value="Genomic_DNA"/>
</dbReference>
<comment type="caution">
    <text evidence="2">The sequence shown here is derived from an EMBL/GenBank/DDBJ whole genome shotgun (WGS) entry which is preliminary data.</text>
</comment>
<keyword evidence="3" id="KW-1185">Reference proteome</keyword>
<dbReference type="RefSeq" id="WP_344280898.1">
    <property type="nucleotide sequence ID" value="NZ_BAAAHV010000017.1"/>
</dbReference>
<dbReference type="SUPFAM" id="SSF51905">
    <property type="entry name" value="FAD/NAD(P)-binding domain"/>
    <property type="match status" value="1"/>
</dbReference>
<sequence>MWALPDPDQDLPAALRQVVDEAWPEMTSTLRIGMIPPIPAWPASPVTVLGDAIHLAPGFGGNLAMQDAHRLCSALVEANRGQRDLLDAIGSHEATMRDSVQAKASA</sequence>
<organism evidence="2 3">
    <name type="scientific">Amycolatopsis albidoflavus</name>
    <dbReference type="NCBI Taxonomy" id="102226"/>
    <lineage>
        <taxon>Bacteria</taxon>
        <taxon>Bacillati</taxon>
        <taxon>Actinomycetota</taxon>
        <taxon>Actinomycetes</taxon>
        <taxon>Pseudonocardiales</taxon>
        <taxon>Pseudonocardiaceae</taxon>
        <taxon>Amycolatopsis</taxon>
    </lineage>
</organism>
<dbReference type="Proteomes" id="UP001597542">
    <property type="component" value="Unassembled WGS sequence"/>
</dbReference>
<feature type="domain" description="FAD-binding" evidence="1">
    <location>
        <begin position="45"/>
        <end position="88"/>
    </location>
</feature>
<name>A0ABW5IBQ3_9PSEU</name>
<dbReference type="InterPro" id="IPR036188">
    <property type="entry name" value="FAD/NAD-bd_sf"/>
</dbReference>
<reference evidence="3" key="1">
    <citation type="journal article" date="2019" name="Int. J. Syst. Evol. Microbiol.">
        <title>The Global Catalogue of Microorganisms (GCM) 10K type strain sequencing project: providing services to taxonomists for standard genome sequencing and annotation.</title>
        <authorList>
            <consortium name="The Broad Institute Genomics Platform"/>
            <consortium name="The Broad Institute Genome Sequencing Center for Infectious Disease"/>
            <person name="Wu L."/>
            <person name="Ma J."/>
        </authorList>
    </citation>
    <scope>NUCLEOTIDE SEQUENCE [LARGE SCALE GENOMIC DNA]</scope>
    <source>
        <strain evidence="3">CGMCC 4.7638</strain>
    </source>
</reference>
<evidence type="ECO:0000313" key="3">
    <source>
        <dbReference type="Proteomes" id="UP001597542"/>
    </source>
</evidence>
<gene>
    <name evidence="2" type="ORF">ACFSUT_40495</name>
</gene>
<dbReference type="Gene3D" id="3.50.50.60">
    <property type="entry name" value="FAD/NAD(P)-binding domain"/>
    <property type="match status" value="1"/>
</dbReference>
<accession>A0ABW5IBQ3</accession>
<proteinExistence type="predicted"/>
<evidence type="ECO:0000313" key="2">
    <source>
        <dbReference type="EMBL" id="MFD2486609.1"/>
    </source>
</evidence>
<dbReference type="Pfam" id="PF01494">
    <property type="entry name" value="FAD_binding_3"/>
    <property type="match status" value="1"/>
</dbReference>
<protein>
    <submittedName>
        <fullName evidence="2">FAD-dependent oxidoreductase</fullName>
    </submittedName>
</protein>